<evidence type="ECO:0000313" key="7">
    <source>
        <dbReference type="Proteomes" id="UP001286313"/>
    </source>
</evidence>
<reference evidence="6" key="1">
    <citation type="submission" date="2023-10" db="EMBL/GenBank/DDBJ databases">
        <title>Genome assemblies of two species of porcelain crab, Petrolisthes cinctipes and Petrolisthes manimaculis (Anomura: Porcellanidae).</title>
        <authorList>
            <person name="Angst P."/>
        </authorList>
    </citation>
    <scope>NUCLEOTIDE SEQUENCE</scope>
    <source>
        <strain evidence="6">PB745_01</strain>
        <tissue evidence="6">Gill</tissue>
    </source>
</reference>
<sequence>MAWSPLALGLISSKTDEGGMPVFTRQSFKRKHASPLTWTEDETHSSATPKEQGFTWIKERGGSTEEARKQQSRLRELCSLAEKLGCTLAQLSLAWALRNENLHCVLIGATSARQLIEHIDSLKIVSRLKTEHLNELERILDNKPVRPPLISTLAQR</sequence>
<dbReference type="InterPro" id="IPR023210">
    <property type="entry name" value="NADP_OxRdtase_dom"/>
</dbReference>
<dbReference type="GO" id="GO:0016491">
    <property type="term" value="F:oxidoreductase activity"/>
    <property type="evidence" value="ECO:0007669"/>
    <property type="project" value="UniProtKB-KW"/>
</dbReference>
<dbReference type="EMBL" id="JAWQEG010002426">
    <property type="protein sequence ID" value="KAK3872041.1"/>
    <property type="molecule type" value="Genomic_DNA"/>
</dbReference>
<dbReference type="Gene3D" id="3.20.20.100">
    <property type="entry name" value="NADP-dependent oxidoreductase domain"/>
    <property type="match status" value="1"/>
</dbReference>
<gene>
    <name evidence="6" type="ORF">Pcinc_022860</name>
</gene>
<dbReference type="GO" id="GO:0015459">
    <property type="term" value="F:potassium channel regulator activity"/>
    <property type="evidence" value="ECO:0007669"/>
    <property type="project" value="TreeGrafter"/>
</dbReference>
<feature type="region of interest" description="Disordered" evidence="4">
    <location>
        <begin position="34"/>
        <end position="68"/>
    </location>
</feature>
<dbReference type="GO" id="GO:0044325">
    <property type="term" value="F:transmembrane transporter binding"/>
    <property type="evidence" value="ECO:0007669"/>
    <property type="project" value="TreeGrafter"/>
</dbReference>
<dbReference type="AlphaFoldDB" id="A0AAE1FDX3"/>
<dbReference type="GO" id="GO:0008076">
    <property type="term" value="C:voltage-gated potassium channel complex"/>
    <property type="evidence" value="ECO:0007669"/>
    <property type="project" value="TreeGrafter"/>
</dbReference>
<keyword evidence="2" id="KW-0521">NADP</keyword>
<evidence type="ECO:0000256" key="1">
    <source>
        <dbReference type="ARBA" id="ARBA00006515"/>
    </source>
</evidence>
<comment type="similarity">
    <text evidence="1">Belongs to the shaker potassium channel beta subunit family.</text>
</comment>
<feature type="domain" description="NADP-dependent oxidoreductase" evidence="5">
    <location>
        <begin position="1"/>
        <end position="140"/>
    </location>
</feature>
<protein>
    <recommendedName>
        <fullName evidence="5">NADP-dependent oxidoreductase domain-containing protein</fullName>
    </recommendedName>
</protein>
<keyword evidence="3" id="KW-0560">Oxidoreductase</keyword>
<evidence type="ECO:0000256" key="3">
    <source>
        <dbReference type="ARBA" id="ARBA00023002"/>
    </source>
</evidence>
<dbReference type="InterPro" id="IPR005399">
    <property type="entry name" value="K_chnl_volt-dep_bsu_KCNAB-rel"/>
</dbReference>
<name>A0AAE1FDX3_PETCI</name>
<keyword evidence="7" id="KW-1185">Reference proteome</keyword>
<organism evidence="6 7">
    <name type="scientific">Petrolisthes cinctipes</name>
    <name type="common">Flat porcelain crab</name>
    <dbReference type="NCBI Taxonomy" id="88211"/>
    <lineage>
        <taxon>Eukaryota</taxon>
        <taxon>Metazoa</taxon>
        <taxon>Ecdysozoa</taxon>
        <taxon>Arthropoda</taxon>
        <taxon>Crustacea</taxon>
        <taxon>Multicrustacea</taxon>
        <taxon>Malacostraca</taxon>
        <taxon>Eumalacostraca</taxon>
        <taxon>Eucarida</taxon>
        <taxon>Decapoda</taxon>
        <taxon>Pleocyemata</taxon>
        <taxon>Anomura</taxon>
        <taxon>Galatheoidea</taxon>
        <taxon>Porcellanidae</taxon>
        <taxon>Petrolisthes</taxon>
    </lineage>
</organism>
<dbReference type="PANTHER" id="PTHR43150:SF2">
    <property type="entry name" value="HYPERKINETIC, ISOFORM M"/>
    <property type="match status" value="1"/>
</dbReference>
<evidence type="ECO:0000313" key="6">
    <source>
        <dbReference type="EMBL" id="KAK3872041.1"/>
    </source>
</evidence>
<dbReference type="InterPro" id="IPR036812">
    <property type="entry name" value="NAD(P)_OxRdtase_dom_sf"/>
</dbReference>
<comment type="caution">
    <text evidence="6">The sequence shown here is derived from an EMBL/GenBank/DDBJ whole genome shotgun (WGS) entry which is preliminary data.</text>
</comment>
<dbReference type="Pfam" id="PF00248">
    <property type="entry name" value="Aldo_ket_red"/>
    <property type="match status" value="1"/>
</dbReference>
<feature type="compositionally biased region" description="Basic and acidic residues" evidence="4">
    <location>
        <begin position="57"/>
        <end position="68"/>
    </location>
</feature>
<dbReference type="GO" id="GO:1901379">
    <property type="term" value="P:regulation of potassium ion transmembrane transport"/>
    <property type="evidence" value="ECO:0007669"/>
    <property type="project" value="TreeGrafter"/>
</dbReference>
<dbReference type="Proteomes" id="UP001286313">
    <property type="component" value="Unassembled WGS sequence"/>
</dbReference>
<evidence type="ECO:0000256" key="2">
    <source>
        <dbReference type="ARBA" id="ARBA00022857"/>
    </source>
</evidence>
<dbReference type="SUPFAM" id="SSF51430">
    <property type="entry name" value="NAD(P)-linked oxidoreductase"/>
    <property type="match status" value="1"/>
</dbReference>
<evidence type="ECO:0000259" key="5">
    <source>
        <dbReference type="Pfam" id="PF00248"/>
    </source>
</evidence>
<dbReference type="PANTHER" id="PTHR43150">
    <property type="entry name" value="HYPERKINETIC, ISOFORM M"/>
    <property type="match status" value="1"/>
</dbReference>
<proteinExistence type="inferred from homology"/>
<accession>A0AAE1FDX3</accession>
<evidence type="ECO:0000256" key="4">
    <source>
        <dbReference type="SAM" id="MobiDB-lite"/>
    </source>
</evidence>